<dbReference type="AlphaFoldDB" id="A0A9W6Z8D2"/>
<feature type="compositionally biased region" description="Basic and acidic residues" evidence="2">
    <location>
        <begin position="116"/>
        <end position="126"/>
    </location>
</feature>
<evidence type="ECO:0000256" key="1">
    <source>
        <dbReference type="SAM" id="Coils"/>
    </source>
</evidence>
<feature type="coiled-coil region" evidence="1">
    <location>
        <begin position="246"/>
        <end position="287"/>
    </location>
</feature>
<feature type="coiled-coil region" evidence="1">
    <location>
        <begin position="183"/>
        <end position="217"/>
    </location>
</feature>
<evidence type="ECO:0000313" key="3">
    <source>
        <dbReference type="EMBL" id="GMH49319.1"/>
    </source>
</evidence>
<keyword evidence="4" id="KW-1185">Reference proteome</keyword>
<feature type="region of interest" description="Disordered" evidence="2">
    <location>
        <begin position="419"/>
        <end position="457"/>
    </location>
</feature>
<protein>
    <submittedName>
        <fullName evidence="3">Uncharacterized protein</fullName>
    </submittedName>
</protein>
<comment type="caution">
    <text evidence="3">The sequence shown here is derived from an EMBL/GenBank/DDBJ whole genome shotgun (WGS) entry which is preliminary data.</text>
</comment>
<sequence length="509" mass="55406">MTSDGCDGGVFLVGDLTAARGVSQSSQIKTETSLRNVQLGHEMGMSWTHVRSPPAPLRPGGGLQVEDPSTPSHRTKFISDGVTLKGLIFNLIGRVGSPTLMAKGGSTVVEGDEKEQEQQEQKRLLEEEQQQQKRLLLERQLRDAHSSLSQTTTKVSQLEGSLQKALDRAAAADALASDLQNSSSRLQAESIEQKEALKSLEAKQESLRKILVDAKKKHEVAVSHLESVKARNLFMSAESLKLSTKNRKLDLDLSFEKEKNEALEGNNRKLQKTCKELRGDLAKAECEVQKSGVSIASQERKIRQMSASLSSSAALAKSLRSAISAKGEEKTEEKDAMFVLSARNAELSGKFEKMSRDEHKEIRRLNEVVASLEVEKRKLELADHLDDGAMRFGVEDGDRRNGFKRAFDVLSGEKGAVETAKASKSSANATPSATPIPTPIPTPPVQTPPPSKKLKSSACGLCGNPKSGLMISCKPDKNKKCPHRAQAHIACTAKSSKARFVCEDCEKES</sequence>
<name>A0A9W6Z8D2_9STRA</name>
<keyword evidence="1" id="KW-0175">Coiled coil</keyword>
<dbReference type="Proteomes" id="UP001165160">
    <property type="component" value="Unassembled WGS sequence"/>
</dbReference>
<dbReference type="EMBL" id="BRXX01000593">
    <property type="protein sequence ID" value="GMH49319.1"/>
    <property type="molecule type" value="Genomic_DNA"/>
</dbReference>
<proteinExistence type="predicted"/>
<evidence type="ECO:0000313" key="4">
    <source>
        <dbReference type="Proteomes" id="UP001165160"/>
    </source>
</evidence>
<feature type="region of interest" description="Disordered" evidence="2">
    <location>
        <begin position="103"/>
        <end position="127"/>
    </location>
</feature>
<feature type="compositionally biased region" description="Pro residues" evidence="2">
    <location>
        <begin position="434"/>
        <end position="451"/>
    </location>
</feature>
<feature type="compositionally biased region" description="Low complexity" evidence="2">
    <location>
        <begin position="419"/>
        <end position="433"/>
    </location>
</feature>
<organism evidence="3 4">
    <name type="scientific">Triparma verrucosa</name>
    <dbReference type="NCBI Taxonomy" id="1606542"/>
    <lineage>
        <taxon>Eukaryota</taxon>
        <taxon>Sar</taxon>
        <taxon>Stramenopiles</taxon>
        <taxon>Ochrophyta</taxon>
        <taxon>Bolidophyceae</taxon>
        <taxon>Parmales</taxon>
        <taxon>Triparmaceae</taxon>
        <taxon>Triparma</taxon>
    </lineage>
</organism>
<evidence type="ECO:0000256" key="2">
    <source>
        <dbReference type="SAM" id="MobiDB-lite"/>
    </source>
</evidence>
<reference evidence="4" key="1">
    <citation type="journal article" date="2023" name="Commun. Biol.">
        <title>Genome analysis of Parmales, the sister group of diatoms, reveals the evolutionary specialization of diatoms from phago-mixotrophs to photoautotrophs.</title>
        <authorList>
            <person name="Ban H."/>
            <person name="Sato S."/>
            <person name="Yoshikawa S."/>
            <person name="Yamada K."/>
            <person name="Nakamura Y."/>
            <person name="Ichinomiya M."/>
            <person name="Sato N."/>
            <person name="Blanc-Mathieu R."/>
            <person name="Endo H."/>
            <person name="Kuwata A."/>
            <person name="Ogata H."/>
        </authorList>
    </citation>
    <scope>NUCLEOTIDE SEQUENCE [LARGE SCALE GENOMIC DNA]</scope>
    <source>
        <strain evidence="4">NIES 3699</strain>
    </source>
</reference>
<gene>
    <name evidence="3" type="ORF">TrVE_jg1373</name>
</gene>
<accession>A0A9W6Z8D2</accession>